<dbReference type="GO" id="GO:0016020">
    <property type="term" value="C:membrane"/>
    <property type="evidence" value="ECO:0007669"/>
    <property type="project" value="TreeGrafter"/>
</dbReference>
<evidence type="ECO:0000313" key="6">
    <source>
        <dbReference type="Proteomes" id="UP000013827"/>
    </source>
</evidence>
<feature type="domain" description="AB hydrolase-1" evidence="4">
    <location>
        <begin position="55"/>
        <end position="314"/>
    </location>
</feature>
<evidence type="ECO:0000259" key="4">
    <source>
        <dbReference type="Pfam" id="PF00561"/>
    </source>
</evidence>
<evidence type="ECO:0000256" key="1">
    <source>
        <dbReference type="ARBA" id="ARBA00010088"/>
    </source>
</evidence>
<dbReference type="KEGG" id="ehx:EMIHUDRAFT_208184"/>
<organism evidence="5 6">
    <name type="scientific">Emiliania huxleyi (strain CCMP1516)</name>
    <dbReference type="NCBI Taxonomy" id="280463"/>
    <lineage>
        <taxon>Eukaryota</taxon>
        <taxon>Haptista</taxon>
        <taxon>Haptophyta</taxon>
        <taxon>Prymnesiophyceae</taxon>
        <taxon>Isochrysidales</taxon>
        <taxon>Noelaerhabdaceae</taxon>
        <taxon>Emiliania</taxon>
    </lineage>
</organism>
<dbReference type="SUPFAM" id="SSF53474">
    <property type="entry name" value="alpha/beta-Hydrolases"/>
    <property type="match status" value="1"/>
</dbReference>
<dbReference type="Proteomes" id="UP000013827">
    <property type="component" value="Unassembled WGS sequence"/>
</dbReference>
<evidence type="ECO:0000256" key="3">
    <source>
        <dbReference type="SAM" id="Phobius"/>
    </source>
</evidence>
<evidence type="ECO:0000313" key="5">
    <source>
        <dbReference type="EnsemblProtists" id="EOD21055"/>
    </source>
</evidence>
<protein>
    <recommendedName>
        <fullName evidence="4">AB hydrolase-1 domain-containing protein</fullName>
    </recommendedName>
</protein>
<dbReference type="AlphaFoldDB" id="A0A0D3JC20"/>
<reference evidence="6" key="1">
    <citation type="journal article" date="2013" name="Nature">
        <title>Pan genome of the phytoplankton Emiliania underpins its global distribution.</title>
        <authorList>
            <person name="Read B.A."/>
            <person name="Kegel J."/>
            <person name="Klute M.J."/>
            <person name="Kuo A."/>
            <person name="Lefebvre S.C."/>
            <person name="Maumus F."/>
            <person name="Mayer C."/>
            <person name="Miller J."/>
            <person name="Monier A."/>
            <person name="Salamov A."/>
            <person name="Young J."/>
            <person name="Aguilar M."/>
            <person name="Claverie J.M."/>
            <person name="Frickenhaus S."/>
            <person name="Gonzalez K."/>
            <person name="Herman E.K."/>
            <person name="Lin Y.C."/>
            <person name="Napier J."/>
            <person name="Ogata H."/>
            <person name="Sarno A.F."/>
            <person name="Shmutz J."/>
            <person name="Schroeder D."/>
            <person name="de Vargas C."/>
            <person name="Verret F."/>
            <person name="von Dassow P."/>
            <person name="Valentin K."/>
            <person name="Van de Peer Y."/>
            <person name="Wheeler G."/>
            <person name="Dacks J.B."/>
            <person name="Delwiche C.F."/>
            <person name="Dyhrman S.T."/>
            <person name="Glockner G."/>
            <person name="John U."/>
            <person name="Richards T."/>
            <person name="Worden A.Z."/>
            <person name="Zhang X."/>
            <person name="Grigoriev I.V."/>
            <person name="Allen A.E."/>
            <person name="Bidle K."/>
            <person name="Borodovsky M."/>
            <person name="Bowler C."/>
            <person name="Brownlee C."/>
            <person name="Cock J.M."/>
            <person name="Elias M."/>
            <person name="Gladyshev V.N."/>
            <person name="Groth M."/>
            <person name="Guda C."/>
            <person name="Hadaegh A."/>
            <person name="Iglesias-Rodriguez M.D."/>
            <person name="Jenkins J."/>
            <person name="Jones B.M."/>
            <person name="Lawson T."/>
            <person name="Leese F."/>
            <person name="Lindquist E."/>
            <person name="Lobanov A."/>
            <person name="Lomsadze A."/>
            <person name="Malik S.B."/>
            <person name="Marsh M.E."/>
            <person name="Mackinder L."/>
            <person name="Mock T."/>
            <person name="Mueller-Roeber B."/>
            <person name="Pagarete A."/>
            <person name="Parker M."/>
            <person name="Probert I."/>
            <person name="Quesneville H."/>
            <person name="Raines C."/>
            <person name="Rensing S.A."/>
            <person name="Riano-Pachon D.M."/>
            <person name="Richier S."/>
            <person name="Rokitta S."/>
            <person name="Shiraiwa Y."/>
            <person name="Soanes D.M."/>
            <person name="van der Giezen M."/>
            <person name="Wahlund T.M."/>
            <person name="Williams B."/>
            <person name="Wilson W."/>
            <person name="Wolfe G."/>
            <person name="Wurch L.L."/>
        </authorList>
    </citation>
    <scope>NUCLEOTIDE SEQUENCE</scope>
</reference>
<dbReference type="Pfam" id="PF00561">
    <property type="entry name" value="Abhydrolase_1"/>
    <property type="match status" value="1"/>
</dbReference>
<dbReference type="PANTHER" id="PTHR43798">
    <property type="entry name" value="MONOACYLGLYCEROL LIPASE"/>
    <property type="match status" value="1"/>
</dbReference>
<dbReference type="InterPro" id="IPR002410">
    <property type="entry name" value="Peptidase_S33"/>
</dbReference>
<dbReference type="OMA" id="NGPNEFH"/>
<keyword evidence="3" id="KW-0812">Transmembrane</keyword>
<dbReference type="InterPro" id="IPR050266">
    <property type="entry name" value="AB_hydrolase_sf"/>
</dbReference>
<dbReference type="eggNOG" id="ENOG502S3TS">
    <property type="taxonomic scope" value="Eukaryota"/>
</dbReference>
<dbReference type="RefSeq" id="XP_005773484.1">
    <property type="nucleotide sequence ID" value="XM_005773427.1"/>
</dbReference>
<dbReference type="PaxDb" id="2903-EOD21055"/>
<sequence length="406" mass="43849">MSCHVGAATPTCDEITPDLCELRQTNDSLVVKGLRLNYWRFEASPPSGLANERLPIVMVHGGPGWSHDYLLPLKQQACRGRTVYFYDQVGAGVSERPASAKASAPHLFDIDYYPEELAALIRHLGLRRFHVLGSSWGTIVAQLFALGPNSGGLAGLVLSGPLSDATLYIRSQWDPTEGIVGAMLPAFAQRRLRALDAARDFGSAEYRALAKAMRARFTVRTYPPPDCYTRASGLMNDEIYVGIQGASEFTIGGVLAGWNITARLPALGALPTLLTAGRFDTMRPPLLRAMAAAIPNSRTLVLPHSGHCSMIDDPKLMNDGGRCKGVGYTVPTGSQAIPFCCTVQGFKRPPLSSGASVLQSAVAGGRREPLALPPLLAWGGLLLWVGVWLGRRYERRRSGRAARDIL</sequence>
<dbReference type="NCBIfam" id="TIGR01250">
    <property type="entry name" value="pro_imino_pep_2"/>
    <property type="match status" value="1"/>
</dbReference>
<keyword evidence="2" id="KW-0378">Hydrolase</keyword>
<dbReference type="GeneID" id="17266602"/>
<dbReference type="GO" id="GO:0006508">
    <property type="term" value="P:proteolysis"/>
    <property type="evidence" value="ECO:0007669"/>
    <property type="project" value="InterPro"/>
</dbReference>
<dbReference type="PRINTS" id="PR00793">
    <property type="entry name" value="PROAMNOPTASE"/>
</dbReference>
<dbReference type="InterPro" id="IPR000073">
    <property type="entry name" value="AB_hydrolase_1"/>
</dbReference>
<dbReference type="GO" id="GO:0008233">
    <property type="term" value="F:peptidase activity"/>
    <property type="evidence" value="ECO:0007669"/>
    <property type="project" value="InterPro"/>
</dbReference>
<dbReference type="PANTHER" id="PTHR43798:SF33">
    <property type="entry name" value="HYDROLASE, PUTATIVE (AFU_ORTHOLOGUE AFUA_2G14860)-RELATED"/>
    <property type="match status" value="1"/>
</dbReference>
<dbReference type="InterPro" id="IPR005945">
    <property type="entry name" value="Pro_imino_pep"/>
</dbReference>
<reference evidence="5" key="2">
    <citation type="submission" date="2024-10" db="UniProtKB">
        <authorList>
            <consortium name="EnsemblProtists"/>
        </authorList>
    </citation>
    <scope>IDENTIFICATION</scope>
</reference>
<feature type="transmembrane region" description="Helical" evidence="3">
    <location>
        <begin position="370"/>
        <end position="390"/>
    </location>
</feature>
<proteinExistence type="inferred from homology"/>
<keyword evidence="3" id="KW-1133">Transmembrane helix</keyword>
<accession>A0A0D3JC20</accession>
<keyword evidence="3" id="KW-0472">Membrane</keyword>
<comment type="similarity">
    <text evidence="1">Belongs to the peptidase S33 family.</text>
</comment>
<dbReference type="EnsemblProtists" id="EOD21055">
    <property type="protein sequence ID" value="EOD21055"/>
    <property type="gene ID" value="EMIHUDRAFT_208184"/>
</dbReference>
<dbReference type="STRING" id="2903.R1E2L8"/>
<dbReference type="Gene3D" id="3.40.50.1820">
    <property type="entry name" value="alpha/beta hydrolase"/>
    <property type="match status" value="1"/>
</dbReference>
<evidence type="ECO:0000256" key="2">
    <source>
        <dbReference type="ARBA" id="ARBA00022801"/>
    </source>
</evidence>
<dbReference type="InterPro" id="IPR029058">
    <property type="entry name" value="AB_hydrolase_fold"/>
</dbReference>
<name>A0A0D3JC20_EMIH1</name>
<keyword evidence="6" id="KW-1185">Reference proteome</keyword>
<dbReference type="HOGENOM" id="CLU_678691_0_0_1"/>